<comment type="caution">
    <text evidence="1">The sequence shown here is derived from an EMBL/GenBank/DDBJ whole genome shotgun (WGS) entry which is preliminary data.</text>
</comment>
<reference evidence="1 2" key="1">
    <citation type="submission" date="2019-11" db="EMBL/GenBank/DDBJ databases">
        <title>Novel species isolated from a subtropical stream in China.</title>
        <authorList>
            <person name="Lu H."/>
        </authorList>
    </citation>
    <scope>NUCLEOTIDE SEQUENCE [LARGE SCALE GENOMIC DNA]</scope>
    <source>
        <strain evidence="1 2">FT25W</strain>
    </source>
</reference>
<organism evidence="1 2">
    <name type="scientific">Duganella alba</name>
    <dbReference type="NCBI Taxonomy" id="2666081"/>
    <lineage>
        <taxon>Bacteria</taxon>
        <taxon>Pseudomonadati</taxon>
        <taxon>Pseudomonadota</taxon>
        <taxon>Betaproteobacteria</taxon>
        <taxon>Burkholderiales</taxon>
        <taxon>Oxalobacteraceae</taxon>
        <taxon>Telluria group</taxon>
        <taxon>Duganella</taxon>
    </lineage>
</organism>
<gene>
    <name evidence="1" type="ORF">GJ697_04130</name>
</gene>
<keyword evidence="2" id="KW-1185">Reference proteome</keyword>
<dbReference type="AlphaFoldDB" id="A0A6L5QBI3"/>
<evidence type="ECO:0000313" key="1">
    <source>
        <dbReference type="EMBL" id="MRX07019.1"/>
    </source>
</evidence>
<accession>A0A6L5QBI3</accession>
<evidence type="ECO:0000313" key="2">
    <source>
        <dbReference type="Proteomes" id="UP000481037"/>
    </source>
</evidence>
<name>A0A6L5QBI3_9BURK</name>
<sequence length="117" mass="13438">MHPPLTIKDVVRAIKPLARIPRPDGDNEGDCINSDSIMRALSQKHREQVIRAEEVLHEYTRQLDGQPNRRAVNTLTRNGFSSFLNEDQYEPDRIVGRTTVEDWEIDISDPSNEPDDD</sequence>
<dbReference type="Proteomes" id="UP000481037">
    <property type="component" value="Unassembled WGS sequence"/>
</dbReference>
<dbReference type="EMBL" id="WKJM01000002">
    <property type="protein sequence ID" value="MRX07019.1"/>
    <property type="molecule type" value="Genomic_DNA"/>
</dbReference>
<protein>
    <submittedName>
        <fullName evidence="1">Uncharacterized protein</fullName>
    </submittedName>
</protein>
<proteinExistence type="predicted"/>
<dbReference type="RefSeq" id="WP_154363462.1">
    <property type="nucleotide sequence ID" value="NZ_WKJM01000002.1"/>
</dbReference>